<dbReference type="GO" id="GO:0005634">
    <property type="term" value="C:nucleus"/>
    <property type="evidence" value="ECO:0007669"/>
    <property type="project" value="UniProtKB-SubCell"/>
</dbReference>
<feature type="domain" description="C2H2-type" evidence="8">
    <location>
        <begin position="545"/>
        <end position="572"/>
    </location>
</feature>
<evidence type="ECO:0000313" key="9">
    <source>
        <dbReference type="Proteomes" id="UP000694866"/>
    </source>
</evidence>
<feature type="domain" description="C2H2-type" evidence="8">
    <location>
        <begin position="629"/>
        <end position="652"/>
    </location>
</feature>
<gene>
    <name evidence="10" type="primary">LOC105265672</name>
</gene>
<dbReference type="InterPro" id="IPR036236">
    <property type="entry name" value="Znf_C2H2_sf"/>
</dbReference>
<dbReference type="KEGG" id="fas:105265672"/>
<feature type="domain" description="C2H2-type" evidence="8">
    <location>
        <begin position="601"/>
        <end position="628"/>
    </location>
</feature>
<dbReference type="GO" id="GO:0001228">
    <property type="term" value="F:DNA-binding transcription activator activity, RNA polymerase II-specific"/>
    <property type="evidence" value="ECO:0007669"/>
    <property type="project" value="TreeGrafter"/>
</dbReference>
<dbReference type="Gene3D" id="3.30.160.60">
    <property type="entry name" value="Classic Zinc Finger"/>
    <property type="match status" value="7"/>
</dbReference>
<feature type="domain" description="C2H2-type" evidence="8">
    <location>
        <begin position="466"/>
        <end position="488"/>
    </location>
</feature>
<evidence type="ECO:0000256" key="3">
    <source>
        <dbReference type="ARBA" id="ARBA00022771"/>
    </source>
</evidence>
<feature type="region of interest" description="Disordered" evidence="7">
    <location>
        <begin position="145"/>
        <end position="175"/>
    </location>
</feature>
<dbReference type="PROSITE" id="PS00028">
    <property type="entry name" value="ZINC_FINGER_C2H2_1"/>
    <property type="match status" value="9"/>
</dbReference>
<protein>
    <submittedName>
        <fullName evidence="10">Zinc finger protein 23 isoform X1</fullName>
    </submittedName>
</protein>
<dbReference type="FunFam" id="3.30.160.60:FF:000446">
    <property type="entry name" value="Zinc finger protein"/>
    <property type="match status" value="1"/>
</dbReference>
<evidence type="ECO:0000313" key="10">
    <source>
        <dbReference type="RefSeq" id="XP_011301586.1"/>
    </source>
</evidence>
<dbReference type="SMART" id="SM00355">
    <property type="entry name" value="ZnF_C2H2"/>
    <property type="match status" value="14"/>
</dbReference>
<dbReference type="Pfam" id="PF00096">
    <property type="entry name" value="zf-C2H2"/>
    <property type="match status" value="6"/>
</dbReference>
<feature type="domain" description="C2H2-type" evidence="8">
    <location>
        <begin position="368"/>
        <end position="395"/>
    </location>
</feature>
<dbReference type="OrthoDB" id="3437960at2759"/>
<dbReference type="Pfam" id="PF13912">
    <property type="entry name" value="zf-C2H2_6"/>
    <property type="match status" value="1"/>
</dbReference>
<dbReference type="SUPFAM" id="SSF57667">
    <property type="entry name" value="beta-beta-alpha zinc fingers"/>
    <property type="match status" value="5"/>
</dbReference>
<feature type="compositionally biased region" description="Basic residues" evidence="7">
    <location>
        <begin position="497"/>
        <end position="509"/>
    </location>
</feature>
<keyword evidence="3 6" id="KW-0863">Zinc-finger</keyword>
<evidence type="ECO:0000256" key="5">
    <source>
        <dbReference type="ARBA" id="ARBA00023242"/>
    </source>
</evidence>
<reference evidence="10" key="1">
    <citation type="submission" date="2025-08" db="UniProtKB">
        <authorList>
            <consortium name="RefSeq"/>
        </authorList>
    </citation>
    <scope>IDENTIFICATION</scope>
    <source>
        <strain evidence="10">USDA-PBARC FA_bdor</strain>
        <tissue evidence="10">Whole organism</tissue>
    </source>
</reference>
<feature type="domain" description="C2H2-type" evidence="8">
    <location>
        <begin position="399"/>
        <end position="426"/>
    </location>
</feature>
<accession>A0A9R1TXK9</accession>
<keyword evidence="4" id="KW-0862">Zinc</keyword>
<dbReference type="GO" id="GO:0008270">
    <property type="term" value="F:zinc ion binding"/>
    <property type="evidence" value="ECO:0007669"/>
    <property type="project" value="UniProtKB-KW"/>
</dbReference>
<dbReference type="FunFam" id="3.30.160.60:FF:000110">
    <property type="entry name" value="Zinc finger protein-like"/>
    <property type="match status" value="1"/>
</dbReference>
<organism evidence="9 10">
    <name type="scientific">Fopius arisanus</name>
    <dbReference type="NCBI Taxonomy" id="64838"/>
    <lineage>
        <taxon>Eukaryota</taxon>
        <taxon>Metazoa</taxon>
        <taxon>Ecdysozoa</taxon>
        <taxon>Arthropoda</taxon>
        <taxon>Hexapoda</taxon>
        <taxon>Insecta</taxon>
        <taxon>Pterygota</taxon>
        <taxon>Neoptera</taxon>
        <taxon>Endopterygota</taxon>
        <taxon>Hymenoptera</taxon>
        <taxon>Apocrita</taxon>
        <taxon>Ichneumonoidea</taxon>
        <taxon>Braconidae</taxon>
        <taxon>Opiinae</taxon>
        <taxon>Fopius</taxon>
    </lineage>
</organism>
<feature type="domain" description="C2H2-type" evidence="8">
    <location>
        <begin position="573"/>
        <end position="600"/>
    </location>
</feature>
<keyword evidence="2" id="KW-0677">Repeat</keyword>
<name>A0A9R1TXK9_9HYME</name>
<feature type="region of interest" description="Disordered" evidence="7">
    <location>
        <begin position="492"/>
        <end position="545"/>
    </location>
</feature>
<dbReference type="PANTHER" id="PTHR24393">
    <property type="entry name" value="ZINC FINGER PROTEIN"/>
    <property type="match status" value="1"/>
</dbReference>
<sequence length="761" mass="85706">MGSSLLICPMCCGETFNSSQSLKYHLLSMTDNLYCPGCSQRSESVAALIQHLDACGTGNNVTFEETVNDGKIGENEVLMDTNVEQIHESFLATVNNEGIMIVGGPRSIQVDDNGEIKMIQKMEIEDEPEESILPDDNYQQLDNVEDDVSTKPSTKRDSSDNPPVISIPETEDTNDNRILAMFPDETTEYLENEQSLIDMNPDDETAELEGEELIRIDGSALYSCSSCGMGFNSVLEHIKQYHDGQEVVLEMADEGSAAEEEFVQPEEPVTKAKPRQKMNTIKTEECIDSEGRLYTRKVVQIEPFWDRSNNVNSNSKTTSMLEKFFSNAEQTKKHDLPVPPKDYRCNQCQEHFPRLVDFRTHVCMNGSNHCDHCDQSFATIKALQIHSKIHEESGDPSHFICTICGTKFSSHKSLRLHSRMHAPVRERHVDAPEGDTDDTFTCDECGKSFSESYRSAHMALHTGDSYTCTICNRKFDSADSLAMHAAVHPELGGFHPNRGKGRKVSRKMKAPSPVDGDLGTTEGQVVDGNENDNDSNDNGDLSKPYQCQHCGRRFTRPHEKVKHERIHTGEKPHACEVCGKTFRVSYCLTLHMRTHTGVRPYECKHCGKRFKASSVYNHHLLTHGDERAYKCPFCPKKFKTRVQLAGHKNSHTKPFRCTECSRPFASLYAARAHIATHKKDNNLKFHCYICGASYGRAFALNDHMKNHGTDATLPPEPAREEIINEDFLLEEDITEQELTQDITPDLQLSENGMIKKFVDSD</sequence>
<evidence type="ECO:0000256" key="2">
    <source>
        <dbReference type="ARBA" id="ARBA00022737"/>
    </source>
</evidence>
<dbReference type="InterPro" id="IPR013087">
    <property type="entry name" value="Znf_C2H2_type"/>
</dbReference>
<dbReference type="PANTHER" id="PTHR24393:SF34">
    <property type="entry name" value="PR_SET DOMAIN 13"/>
    <property type="match status" value="1"/>
</dbReference>
<dbReference type="GeneID" id="105265672"/>
<evidence type="ECO:0000259" key="8">
    <source>
        <dbReference type="PROSITE" id="PS50157"/>
    </source>
</evidence>
<dbReference type="RefSeq" id="XP_011301586.1">
    <property type="nucleotide sequence ID" value="XM_011303284.1"/>
</dbReference>
<feature type="domain" description="C2H2-type" evidence="8">
    <location>
        <begin position="655"/>
        <end position="682"/>
    </location>
</feature>
<feature type="domain" description="C2H2-type" evidence="8">
    <location>
        <begin position="685"/>
        <end position="712"/>
    </location>
</feature>
<keyword evidence="5" id="KW-0539">Nucleus</keyword>
<evidence type="ECO:0000256" key="4">
    <source>
        <dbReference type="ARBA" id="ARBA00022833"/>
    </source>
</evidence>
<keyword evidence="9" id="KW-1185">Reference proteome</keyword>
<dbReference type="PROSITE" id="PS50157">
    <property type="entry name" value="ZINC_FINGER_C2H2_2"/>
    <property type="match status" value="9"/>
</dbReference>
<keyword evidence="1" id="KW-0479">Metal-binding</keyword>
<evidence type="ECO:0000256" key="1">
    <source>
        <dbReference type="ARBA" id="ARBA00022723"/>
    </source>
</evidence>
<proteinExistence type="predicted"/>
<dbReference type="AlphaFoldDB" id="A0A9R1TXK9"/>
<dbReference type="GO" id="GO:0000978">
    <property type="term" value="F:RNA polymerase II cis-regulatory region sequence-specific DNA binding"/>
    <property type="evidence" value="ECO:0007669"/>
    <property type="project" value="TreeGrafter"/>
</dbReference>
<dbReference type="Proteomes" id="UP000694866">
    <property type="component" value="Unplaced"/>
</dbReference>
<evidence type="ECO:0000256" key="7">
    <source>
        <dbReference type="SAM" id="MobiDB-lite"/>
    </source>
</evidence>
<dbReference type="FunFam" id="3.30.160.60:FF:000100">
    <property type="entry name" value="Zinc finger 45-like"/>
    <property type="match status" value="1"/>
</dbReference>
<evidence type="ECO:0000256" key="6">
    <source>
        <dbReference type="PROSITE-ProRule" id="PRU00042"/>
    </source>
</evidence>